<name>A0A8E2WIB7_RHILI</name>
<dbReference type="Proteomes" id="UP000245631">
    <property type="component" value="Unassembled WGS sequence"/>
</dbReference>
<evidence type="ECO:0000256" key="1">
    <source>
        <dbReference type="SAM" id="MobiDB-lite"/>
    </source>
</evidence>
<feature type="region of interest" description="Disordered" evidence="1">
    <location>
        <begin position="1456"/>
        <end position="1518"/>
    </location>
</feature>
<dbReference type="GeneID" id="61049556"/>
<evidence type="ECO:0000313" key="3">
    <source>
        <dbReference type="Proteomes" id="UP000245631"/>
    </source>
</evidence>
<gene>
    <name evidence="2" type="ORF">C8D77_101199</name>
</gene>
<organism evidence="2 3">
    <name type="scientific">Rhizobium loti</name>
    <name type="common">Mesorhizobium loti</name>
    <dbReference type="NCBI Taxonomy" id="381"/>
    <lineage>
        <taxon>Bacteria</taxon>
        <taxon>Pseudomonadati</taxon>
        <taxon>Pseudomonadota</taxon>
        <taxon>Alphaproteobacteria</taxon>
        <taxon>Hyphomicrobiales</taxon>
        <taxon>Phyllobacteriaceae</taxon>
        <taxon>Mesorhizobium</taxon>
    </lineage>
</organism>
<comment type="caution">
    <text evidence="2">The sequence shown here is derived from an EMBL/GenBank/DDBJ whole genome shotgun (WGS) entry which is preliminary data.</text>
</comment>
<evidence type="ECO:0008006" key="4">
    <source>
        <dbReference type="Google" id="ProtNLM"/>
    </source>
</evidence>
<sequence>MNDIALSSLRVAAEIDASKYKTGADQKIVSDREMTASAQAVGAAISQTDTKISSAGDTLAKLSRQYIDGFKNQERFEQGLRQIGRQLDSGKTDIEGATRLLVGMNQKLGLTADVSELAAKGQVHLAAAVGKANAQIEGQAASMAQAAATAAAQAERLETIRQKYDQTYAAGQRMNSELADLAELERSGTQITGGYATALENLVLKYDQTAAAAATAANAHKQFLAAARSDQAAENSRQIAAANQGSFNSVLGVSAPSSGARASASVFEADFAQMEEVARQKAQQAGQAFGADLEASLVAGTAKSARDAAAVFSADFAQIEEIAGLKAQQAGQAFGTELDASLVAGIAKSARDAASVFTAEMDRLDTIAKLKAEQIGSTFQSDLNASFGIGSGGNSARASASVFEEAGREADQMASRVAALRAELNPLAAVQDRVNAELAEYSALAAKGAISADELAQAQAMARGRLAANQNSQGGANKFAGMNATSQFQDIAITSMMGQSIPTIALQQGTQLGMALQMSLGEQGAAGGAKALLAGLTGLFSPINLVAIGLTAVVAAGIQFGSKLLPQTKSLKDATDAQRKSVDDLASAYGNASLKADDFYKKSVIASESDARRKTDDLQKAAAAADKSVQNELGSPFTIGRGRETFYGVKPEFAQFGEAISILNGQIKAGRPDYAAFEKSISGVVAQNPGLQTTADKILAIVAAATAAAAQLHNTGEAIKDINRGSIGNFDRTQQAGRDQSVMSQRFGDDPFAAQREQQRQKEIALTEAQDQRKRSLDNTLASAKLDVDLIGKTTAATEGLRMAFQLEQEVREAAAQSNTKVDEAEIARIKQKAEEYGKLKALQEARDTIHGQEIDLETQRAEVATVGENTLARQRSAAALKTEQDIRKLGIPLYGQEANAMRANTAALSDQAAALAKASLQADLLFERSQILRNSDDQAIASRLQSAGLPIDLNSAEANMMRYNMALQETKDTFKGFATDMLSSLQQGKSLWESFGDAAKNALAKIADKLIDRGLDGIFNSLFGGDQANGGGGLLGSLFGGNGSSSSQNGQQQGTSGGSFLSKLFGTGGQSVASMQVQAAVVNVNGGVGGVGGGLSDILSKLGSPSFKADTTLSDILGFGGGAANDNQSMIQSRIDQAFGTGGSAQSLIQSRIDQAFGTTSGGLGGIFSPSGGFASVLGGGSGGLSGSMSSYASAIKMIESAGSGGYSALGPVLRNGDQALGAYQVMNSNLPSWSTQAFGSPMSKSQFMSDPAAQDAIFQQQFGKLLSKYGNSNDAASAWFTGGPLSKGAGKSDVLGTTGSQYVDKFNTALQKVTGTAQQATGSISSLGGASEGLIAQFSKMGQSLMSQLTSATSSSSWFQGLSGMFGGSSGALGFMNSISPAATSDILSGSWGLFDDGGFTGAGGRKDPAGIVHRGEVVWSQDDVARAGGVHVVEGMRRGYAGYADGGVVRPRMRYEGRHSDSPSGATSGRSRDNNERPMNVNQTFVLSGQPEAPRSQSQIAARALDGVSRAQRTA</sequence>
<reference evidence="2 3" key="1">
    <citation type="submission" date="2018-05" db="EMBL/GenBank/DDBJ databases">
        <title>Genomic Encyclopedia of Type Strains, Phase IV (KMG-IV): sequencing the most valuable type-strain genomes for metagenomic binning, comparative biology and taxonomic classification.</title>
        <authorList>
            <person name="Goeker M."/>
        </authorList>
    </citation>
    <scope>NUCLEOTIDE SEQUENCE [LARGE SCALE GENOMIC DNA]</scope>
    <source>
        <strain evidence="2 3">DSM 2626</strain>
    </source>
</reference>
<dbReference type="RefSeq" id="WP_109658739.1">
    <property type="nucleotide sequence ID" value="NZ_QGGH01000001.1"/>
</dbReference>
<accession>A0A8E2WIB7</accession>
<proteinExistence type="predicted"/>
<dbReference type="EMBL" id="QGGH01000001">
    <property type="protein sequence ID" value="PWJ93520.1"/>
    <property type="molecule type" value="Genomic_DNA"/>
</dbReference>
<evidence type="ECO:0000313" key="2">
    <source>
        <dbReference type="EMBL" id="PWJ93520.1"/>
    </source>
</evidence>
<protein>
    <recommendedName>
        <fullName evidence="4">Bacteriophage tail tape measure N-terminal domain-containing protein</fullName>
    </recommendedName>
</protein>